<reference evidence="1 2" key="1">
    <citation type="submission" date="2015-05" db="EMBL/GenBank/DDBJ databases">
        <title>Distinctive expansion of gene families associated with plant cell wall degradation and secondary metabolism in the genomes of grapevine trunk pathogens.</title>
        <authorList>
            <person name="Lawrence D.P."/>
            <person name="Travadon R."/>
            <person name="Rolshausen P.E."/>
            <person name="Baumgartner K."/>
        </authorList>
    </citation>
    <scope>NUCLEOTIDE SEQUENCE [LARGE SCALE GENOMIC DNA]</scope>
    <source>
        <strain evidence="1">DA912</strain>
    </source>
</reference>
<accession>A0A0G2HPW4</accession>
<comment type="caution">
    <text evidence="1">The sequence shown here is derived from an EMBL/GenBank/DDBJ whole genome shotgun (WGS) entry which is preliminary data.</text>
</comment>
<proteinExistence type="predicted"/>
<sequence length="108" mass="11573">MLRCGAYASADKYNDATAKFNQTVSVNGAVVSTLSTPVMARVNWGTTMECQQAECGTVPEHHYLDTTIVMNTPDPNYSRTVALNGAKGNLVTADGGKNWTTADITIEQ</sequence>
<reference evidence="1 2" key="2">
    <citation type="submission" date="2015-05" db="EMBL/GenBank/DDBJ databases">
        <authorList>
            <person name="Morales-Cruz A."/>
            <person name="Amrine K.C."/>
            <person name="Cantu D."/>
        </authorList>
    </citation>
    <scope>NUCLEOTIDE SEQUENCE [LARGE SCALE GENOMIC DNA]</scope>
    <source>
        <strain evidence="1">DA912</strain>
    </source>
</reference>
<organism evidence="1 2">
    <name type="scientific">Diaporthe ampelina</name>
    <dbReference type="NCBI Taxonomy" id="1214573"/>
    <lineage>
        <taxon>Eukaryota</taxon>
        <taxon>Fungi</taxon>
        <taxon>Dikarya</taxon>
        <taxon>Ascomycota</taxon>
        <taxon>Pezizomycotina</taxon>
        <taxon>Sordariomycetes</taxon>
        <taxon>Sordariomycetidae</taxon>
        <taxon>Diaporthales</taxon>
        <taxon>Diaporthaceae</taxon>
        <taxon>Diaporthe</taxon>
    </lineage>
</organism>
<dbReference type="Proteomes" id="UP000034680">
    <property type="component" value="Unassembled WGS sequence"/>
</dbReference>
<evidence type="ECO:0000313" key="1">
    <source>
        <dbReference type="EMBL" id="KKY36928.1"/>
    </source>
</evidence>
<evidence type="ECO:0000313" key="2">
    <source>
        <dbReference type="Proteomes" id="UP000034680"/>
    </source>
</evidence>
<dbReference type="EMBL" id="LCUC01000104">
    <property type="protein sequence ID" value="KKY36928.1"/>
    <property type="molecule type" value="Genomic_DNA"/>
</dbReference>
<protein>
    <submittedName>
        <fullName evidence="1">Uncharacterized protein</fullName>
    </submittedName>
</protein>
<name>A0A0G2HPW4_9PEZI</name>
<dbReference type="OrthoDB" id="5086500at2759"/>
<gene>
    <name evidence="1" type="ORF">UCDDA912_g03075</name>
</gene>
<keyword evidence="2" id="KW-1185">Reference proteome</keyword>
<dbReference type="AlphaFoldDB" id="A0A0G2HPW4"/>